<reference evidence="3" key="1">
    <citation type="submission" date="2016-10" db="EMBL/GenBank/DDBJ databases">
        <authorList>
            <person name="Varghese N."/>
            <person name="Submissions S."/>
        </authorList>
    </citation>
    <scope>NUCLEOTIDE SEQUENCE [LARGE SCALE GENOMIC DNA]</scope>
    <source>
        <strain evidence="3">CGMCC 1.6775</strain>
    </source>
</reference>
<protein>
    <submittedName>
        <fullName evidence="2">Translation initiation factor eIF-2B subunit delta</fullName>
    </submittedName>
</protein>
<dbReference type="RefSeq" id="WP_091998553.1">
    <property type="nucleotide sequence ID" value="NZ_FOUR01000001.1"/>
</dbReference>
<dbReference type="Pfam" id="PF01008">
    <property type="entry name" value="IF-2B"/>
    <property type="match status" value="1"/>
</dbReference>
<dbReference type="GO" id="GO:0046523">
    <property type="term" value="F:S-methyl-5-thioribose-1-phosphate isomerase activity"/>
    <property type="evidence" value="ECO:0007669"/>
    <property type="project" value="TreeGrafter"/>
</dbReference>
<comment type="similarity">
    <text evidence="1">Belongs to the eIF-2B alpha/beta/delta subunits family.</text>
</comment>
<organism evidence="2 3">
    <name type="scientific">Marinobacter pelagius</name>
    <dbReference type="NCBI Taxonomy" id="379482"/>
    <lineage>
        <taxon>Bacteria</taxon>
        <taxon>Pseudomonadati</taxon>
        <taxon>Pseudomonadota</taxon>
        <taxon>Gammaproteobacteria</taxon>
        <taxon>Pseudomonadales</taxon>
        <taxon>Marinobacteraceae</taxon>
        <taxon>Marinobacter</taxon>
    </lineage>
</organism>
<dbReference type="InterPro" id="IPR037171">
    <property type="entry name" value="NagB/RpiA_transferase-like"/>
</dbReference>
<dbReference type="InterPro" id="IPR042529">
    <property type="entry name" value="IF_2B-like_C"/>
</dbReference>
<dbReference type="GO" id="GO:0003743">
    <property type="term" value="F:translation initiation factor activity"/>
    <property type="evidence" value="ECO:0007669"/>
    <property type="project" value="UniProtKB-KW"/>
</dbReference>
<dbReference type="OrthoDB" id="6113936at2"/>
<dbReference type="AlphaFoldDB" id="A0A1I4RS60"/>
<evidence type="ECO:0000313" key="2">
    <source>
        <dbReference type="EMBL" id="SFM54830.1"/>
    </source>
</evidence>
<dbReference type="InterPro" id="IPR000649">
    <property type="entry name" value="IF-2B-related"/>
</dbReference>
<proteinExistence type="inferred from homology"/>
<keyword evidence="2" id="KW-0648">Protein biosynthesis</keyword>
<dbReference type="Proteomes" id="UP000199339">
    <property type="component" value="Unassembled WGS sequence"/>
</dbReference>
<keyword evidence="2" id="KW-0396">Initiation factor</keyword>
<dbReference type="EMBL" id="FOUR01000001">
    <property type="protein sequence ID" value="SFM54830.1"/>
    <property type="molecule type" value="Genomic_DNA"/>
</dbReference>
<dbReference type="Gene3D" id="3.40.50.10470">
    <property type="entry name" value="Translation initiation factor eif-2b, domain 2"/>
    <property type="match status" value="1"/>
</dbReference>
<evidence type="ECO:0000313" key="3">
    <source>
        <dbReference type="Proteomes" id="UP000199339"/>
    </source>
</evidence>
<gene>
    <name evidence="2" type="ORF">SAMN04487961_0654</name>
</gene>
<accession>A0A1I4RS60</accession>
<dbReference type="PANTHER" id="PTHR43475:SF3">
    <property type="entry name" value="TRANSLATION INITIATION FACTOR EIF-2B SUBUNIT FAMILY PROTEIN (AFU_ORTHOLOGUE AFUA_2G14290)"/>
    <property type="match status" value="1"/>
</dbReference>
<evidence type="ECO:0000256" key="1">
    <source>
        <dbReference type="RuleBase" id="RU003814"/>
    </source>
</evidence>
<dbReference type="InterPro" id="IPR027363">
    <property type="entry name" value="M1Pi_N"/>
</dbReference>
<sequence length="287" mass="31484">MDQQTRRIIQTIRDDRQSGATQLASAALSVVRDWLASGKVPASLLEQLLDELTRARPSMVPLANAIARCQELFGPWRDSSNVSEQAAPVVRSVLEQLARANERVALSAFELVPEQATILTHSRSSQVVALFRLLADRQHPFSVICTQSSPGNEGFTLARELDELGVPVTLITDAQTGLFMPEADLVFSGCDTWLSDQHFVNKSGTYLLALAARDQGKPLWVLADSFKDSPDTVQSVALEEMTPEELGGPTGAHIRTRNIYFETVPVQLVTGRVSDQGVFSFPAEPRR</sequence>
<dbReference type="GO" id="GO:0019509">
    <property type="term" value="P:L-methionine salvage from methylthioadenosine"/>
    <property type="evidence" value="ECO:0007669"/>
    <property type="project" value="TreeGrafter"/>
</dbReference>
<dbReference type="SUPFAM" id="SSF100950">
    <property type="entry name" value="NagB/RpiA/CoA transferase-like"/>
    <property type="match status" value="1"/>
</dbReference>
<dbReference type="PANTHER" id="PTHR43475">
    <property type="entry name" value="METHYLTHIORIBOSE-1-PHOSPHATE ISOMERASE"/>
    <property type="match status" value="1"/>
</dbReference>
<name>A0A1I4RS60_9GAMM</name>
<dbReference type="Gene3D" id="1.20.120.420">
    <property type="entry name" value="translation initiation factor eif-2b, domain 1"/>
    <property type="match status" value="1"/>
</dbReference>
<keyword evidence="3" id="KW-1185">Reference proteome</keyword>